<protein>
    <submittedName>
        <fullName evidence="1">Uncharacterized protein</fullName>
    </submittedName>
</protein>
<evidence type="ECO:0000313" key="1">
    <source>
        <dbReference type="EMBL" id="KXA22850.1"/>
    </source>
</evidence>
<organism evidence="1 2">
    <name type="scientific">Gardnerella vaginalis</name>
    <dbReference type="NCBI Taxonomy" id="2702"/>
    <lineage>
        <taxon>Bacteria</taxon>
        <taxon>Bacillati</taxon>
        <taxon>Actinomycetota</taxon>
        <taxon>Actinomycetes</taxon>
        <taxon>Bifidobacteriales</taxon>
        <taxon>Bifidobacteriaceae</taxon>
        <taxon>Gardnerella</taxon>
    </lineage>
</organism>
<dbReference type="AlphaFoldDB" id="A0A133P2X0"/>
<dbReference type="Proteomes" id="UP000070687">
    <property type="component" value="Unassembled WGS sequence"/>
</dbReference>
<proteinExistence type="predicted"/>
<reference evidence="1 2" key="1">
    <citation type="submission" date="2016-01" db="EMBL/GenBank/DDBJ databases">
        <authorList>
            <person name="Oliw E.H."/>
        </authorList>
    </citation>
    <scope>NUCLEOTIDE SEQUENCE [LARGE SCALE GENOMIC DNA]</scope>
    <source>
        <strain evidence="1 2">PSS_7772B</strain>
    </source>
</reference>
<comment type="caution">
    <text evidence="1">The sequence shown here is derived from an EMBL/GenBank/DDBJ whole genome shotgun (WGS) entry which is preliminary data.</text>
</comment>
<name>A0A133P2X0_GARVA</name>
<dbReference type="EMBL" id="LRQB01000005">
    <property type="protein sequence ID" value="KXA22850.1"/>
    <property type="molecule type" value="Genomic_DNA"/>
</dbReference>
<gene>
    <name evidence="1" type="ORF">HMPREF3208_00076</name>
</gene>
<sequence length="44" mass="5235">MALVADADYWLVRNETVMLTSSYESKDTKIGKHIAWYFYIDFIE</sequence>
<accession>A0A133P2X0</accession>
<dbReference type="PATRIC" id="fig|2702.100.peg.69"/>
<evidence type="ECO:0000313" key="2">
    <source>
        <dbReference type="Proteomes" id="UP000070687"/>
    </source>
</evidence>